<keyword evidence="4" id="KW-1185">Reference proteome</keyword>
<dbReference type="AlphaFoldDB" id="A0A834ISP8"/>
<sequence length="905" mass="107094">MNISKHLVNLCGLCYKTRRVLSKKSYINLAALDTYNSDGLFSKSTFKEKCKYKFSSTEFTSTDYEATTDLYPYIDSEPNFQQEYSWSKLFGNDTDISSNILSKCASVEEVLQFVKEHPDYLTDKCLTQVILAMSNIQTIYFYHMNDEGARRDDFFKKLLEYKEFYTIVSSIEKKLSTYNPLYLSYAIFHLRKLGVPVENNFMQSMAVQIKNNLEENFSLEIAANLFKTIFVENSVRPCYIVINLLPVVVQHIDKIENIQDLEYLTICLKNISYLLTDDILKSFKSKVNKLIEDKVLMEKHVHALLKIILVFNHPRWRLSYSEFISKCILLMEEHIHQLNFTDLELLHEVLFLIQEPGDALNTIQRCSAKFLQQLEDSQTHRQARLKLFSSLIFFSSPINTIQFREDLHKYLSDNNTIENLTALRKIYIYLKVSDTKMNQRYWDNACQILKRAQDIESVMKLADNYLKFTSINSKYRHYAFEYHILQLLQKYYNERLLYRPSNFFTSFCFALAYCRDVKFFMKLYQSYHESFVKQLSIPNCLKISQTLGLSSSIERRVAKLCKEDIKASLLQATEKLFINNNDVMSNSLLVKAAIFRNDIDNDVISDMLLYTKNIERVSSKFIETICFNFARTDFLVPETLNRCVEYVVRNRRSIMGFNAERLLNLLYYLNYYPIYPDEFFQVVTDVIIRDQERLSTLAYLQTALSLSYFNRIPNSFVKQIFNVEFLDKLDIELTNSYFRDSYPYRVKYILMQLNRAMCLENPEYNIPWFHKKFVENFQKNFAIDDVSNRCHMRIREYLLNVVPKTSVLENSKLPYGYRVDFVIHTDRDQQPTTDFNDPQTMKLALLIKYSDSYTKNCVHLKGQDMLKNIHLEILGYKVKIIKWDDFANLLYSVERVEFIRNIIFS</sequence>
<name>A0A834ISP8_RHYFE</name>
<proteinExistence type="predicted"/>
<gene>
    <name evidence="3" type="ORF">GWI33_001040</name>
</gene>
<dbReference type="Pfam" id="PF06743">
    <property type="entry name" value="FAST_1"/>
    <property type="match status" value="1"/>
</dbReference>
<feature type="domain" description="FAST kinase leucine-rich" evidence="1">
    <location>
        <begin position="662"/>
        <end position="730"/>
    </location>
</feature>
<reference evidence="3" key="1">
    <citation type="submission" date="2020-08" db="EMBL/GenBank/DDBJ databases">
        <title>Genome sequencing and assembly of the red palm weevil Rhynchophorus ferrugineus.</title>
        <authorList>
            <person name="Dias G.B."/>
            <person name="Bergman C.M."/>
            <person name="Manee M."/>
        </authorList>
    </citation>
    <scope>NUCLEOTIDE SEQUENCE</scope>
    <source>
        <strain evidence="3">AA-2017</strain>
        <tissue evidence="3">Whole larva</tissue>
    </source>
</reference>
<evidence type="ECO:0000259" key="2">
    <source>
        <dbReference type="Pfam" id="PF08368"/>
    </source>
</evidence>
<dbReference type="OrthoDB" id="385235at2759"/>
<dbReference type="Pfam" id="PF08368">
    <property type="entry name" value="FAST_2"/>
    <property type="match status" value="1"/>
</dbReference>
<evidence type="ECO:0000313" key="4">
    <source>
        <dbReference type="Proteomes" id="UP000625711"/>
    </source>
</evidence>
<evidence type="ECO:0008006" key="5">
    <source>
        <dbReference type="Google" id="ProtNLM"/>
    </source>
</evidence>
<protein>
    <recommendedName>
        <fullName evidence="5">RAP domain-containing protein</fullName>
    </recommendedName>
</protein>
<dbReference type="InterPro" id="IPR010622">
    <property type="entry name" value="FAST_Leu-rich"/>
</dbReference>
<evidence type="ECO:0000259" key="1">
    <source>
        <dbReference type="Pfam" id="PF06743"/>
    </source>
</evidence>
<feature type="domain" description="FAST kinase-like protein subdomain 2" evidence="2">
    <location>
        <begin position="750"/>
        <end position="831"/>
    </location>
</feature>
<organism evidence="3 4">
    <name type="scientific">Rhynchophorus ferrugineus</name>
    <name type="common">Red palm weevil</name>
    <name type="synonym">Curculio ferrugineus</name>
    <dbReference type="NCBI Taxonomy" id="354439"/>
    <lineage>
        <taxon>Eukaryota</taxon>
        <taxon>Metazoa</taxon>
        <taxon>Ecdysozoa</taxon>
        <taxon>Arthropoda</taxon>
        <taxon>Hexapoda</taxon>
        <taxon>Insecta</taxon>
        <taxon>Pterygota</taxon>
        <taxon>Neoptera</taxon>
        <taxon>Endopterygota</taxon>
        <taxon>Coleoptera</taxon>
        <taxon>Polyphaga</taxon>
        <taxon>Cucujiformia</taxon>
        <taxon>Curculionidae</taxon>
        <taxon>Dryophthorinae</taxon>
        <taxon>Rhynchophorus</taxon>
    </lineage>
</organism>
<comment type="caution">
    <text evidence="3">The sequence shown here is derived from an EMBL/GenBank/DDBJ whole genome shotgun (WGS) entry which is preliminary data.</text>
</comment>
<evidence type="ECO:0000313" key="3">
    <source>
        <dbReference type="EMBL" id="KAF7283270.1"/>
    </source>
</evidence>
<dbReference type="InterPro" id="IPR013579">
    <property type="entry name" value="FAST_2"/>
</dbReference>
<accession>A0A834ISP8</accession>
<dbReference type="GO" id="GO:0044528">
    <property type="term" value="P:regulation of mitochondrial mRNA stability"/>
    <property type="evidence" value="ECO:0007669"/>
    <property type="project" value="InterPro"/>
</dbReference>
<dbReference type="EMBL" id="JAACXV010000124">
    <property type="protein sequence ID" value="KAF7283270.1"/>
    <property type="molecule type" value="Genomic_DNA"/>
</dbReference>
<dbReference type="Proteomes" id="UP000625711">
    <property type="component" value="Unassembled WGS sequence"/>
</dbReference>